<organism evidence="1 2">
    <name type="scientific">Abrus precatorius</name>
    <name type="common">Indian licorice</name>
    <name type="synonym">Glycine abrus</name>
    <dbReference type="NCBI Taxonomy" id="3816"/>
    <lineage>
        <taxon>Eukaryota</taxon>
        <taxon>Viridiplantae</taxon>
        <taxon>Streptophyta</taxon>
        <taxon>Embryophyta</taxon>
        <taxon>Tracheophyta</taxon>
        <taxon>Spermatophyta</taxon>
        <taxon>Magnoliopsida</taxon>
        <taxon>eudicotyledons</taxon>
        <taxon>Gunneridae</taxon>
        <taxon>Pentapetalae</taxon>
        <taxon>rosids</taxon>
        <taxon>fabids</taxon>
        <taxon>Fabales</taxon>
        <taxon>Fabaceae</taxon>
        <taxon>Papilionoideae</taxon>
        <taxon>50 kb inversion clade</taxon>
        <taxon>NPAAA clade</taxon>
        <taxon>indigoferoid/millettioid clade</taxon>
        <taxon>Abreae</taxon>
        <taxon>Abrus</taxon>
    </lineage>
</organism>
<dbReference type="KEGG" id="aprc:113869272"/>
<keyword evidence="1" id="KW-1185">Reference proteome</keyword>
<reference evidence="1" key="1">
    <citation type="journal article" date="2019" name="Toxins">
        <title>Detection of Abrin-Like and Prepropulchellin-Like Toxin Genes and Transcripts Using Whole Genome Sequencing and Full-Length Transcript Sequencing of Abrus precatorius.</title>
        <authorList>
            <person name="Hovde B.T."/>
            <person name="Daligault H.E."/>
            <person name="Hanschen E.R."/>
            <person name="Kunde Y.A."/>
            <person name="Johnson M.B."/>
            <person name="Starkenburg S.R."/>
            <person name="Johnson S.L."/>
        </authorList>
    </citation>
    <scope>NUCLEOTIDE SEQUENCE [LARGE SCALE GENOMIC DNA]</scope>
</reference>
<dbReference type="RefSeq" id="XP_027361316.1">
    <property type="nucleotide sequence ID" value="XM_027505515.1"/>
</dbReference>
<dbReference type="GO" id="GO:0009941">
    <property type="term" value="C:chloroplast envelope"/>
    <property type="evidence" value="ECO:0007669"/>
    <property type="project" value="TreeGrafter"/>
</dbReference>
<proteinExistence type="predicted"/>
<dbReference type="AlphaFoldDB" id="A0A8B8LY65"/>
<protein>
    <submittedName>
        <fullName evidence="2">Uncharacterized protein At4g37920</fullName>
    </submittedName>
</protein>
<evidence type="ECO:0000313" key="2">
    <source>
        <dbReference type="RefSeq" id="XP_027361316.1"/>
    </source>
</evidence>
<gene>
    <name evidence="2" type="primary">LOC113869272</name>
</gene>
<reference evidence="2" key="2">
    <citation type="submission" date="2025-08" db="UniProtKB">
        <authorList>
            <consortium name="RefSeq"/>
        </authorList>
    </citation>
    <scope>IDENTIFICATION</scope>
    <source>
        <tissue evidence="2">Young leaves</tissue>
    </source>
</reference>
<sequence length="471" mass="54620">MNRIRYMIKIGEGSALLSSEEFRVCSVGAYISVLAEGTTLKMNMKGYKVWTSTFKTTNTFIPFNNNRFQSYPITPSSYSTLKCFQNQRPKLVAQIFKPHILICSSLPSPQTSSAFNVQVEEQEEIEIAKGYTMTQFCDKMIDFFLNEKTKSKEWRSYLVFREEWKKYRDRFYSRCLRRAELQNDPIMKEKFISLERKMKKIDDEMEGHYELLKEIQDSPTDINAIVARRRKDFTGEFFRYLSLIADTYNSLEDRDGISRLGSRCLSAVSAYDNTLENIETLDAAQAKFDDILNSLSIDVACQKIKSLAKAKELDSSLILLISSAWAKAKESTTTKNEVKDIMYQLYKATKSSLRSITPKEIKLLKHLLNIIDPEERFSALARAFSPADEHEAKDPNALYTTPKELHKWIKIMLDAYHLNKEETDLREARQMTDPIVIQRLFILKDTIEHEYIGKDTTQKSETEDDSKSEVF</sequence>
<dbReference type="OrthoDB" id="509361at2759"/>
<dbReference type="PANTHER" id="PTHR31755:SF2">
    <property type="entry name" value="OS08G0320800 PROTEIN"/>
    <property type="match status" value="1"/>
</dbReference>
<dbReference type="InterPro" id="IPR040320">
    <property type="entry name" value="At4g37920-like"/>
</dbReference>
<evidence type="ECO:0000313" key="1">
    <source>
        <dbReference type="Proteomes" id="UP000694853"/>
    </source>
</evidence>
<dbReference type="GO" id="GO:0009535">
    <property type="term" value="C:chloroplast thylakoid membrane"/>
    <property type="evidence" value="ECO:0007669"/>
    <property type="project" value="TreeGrafter"/>
</dbReference>
<dbReference type="Proteomes" id="UP000694853">
    <property type="component" value="Unplaced"/>
</dbReference>
<accession>A0A8B8LY65</accession>
<dbReference type="GeneID" id="113869272"/>
<name>A0A8B8LY65_ABRPR</name>
<dbReference type="PANTHER" id="PTHR31755">
    <property type="entry name" value="FOLATE RECEPTOR-LIKE"/>
    <property type="match status" value="1"/>
</dbReference>